<sequence length="106" mass="11824">MLAAHANRVTILDRVAKALKKLEGMSASSVCASSRSNTAFALMQSAFSFEELVLNPPTPQQIDDFWELYSMLLPTLRYTVWPDPATFDHIRRSYARTSGEGSPVML</sequence>
<dbReference type="EMBL" id="CAXAMN010022629">
    <property type="protein sequence ID" value="CAK9071453.1"/>
    <property type="molecule type" value="Genomic_DNA"/>
</dbReference>
<protein>
    <submittedName>
        <fullName evidence="1">Uncharacterized protein</fullName>
    </submittedName>
</protein>
<accession>A0ABP0P782</accession>
<keyword evidence="2" id="KW-1185">Reference proteome</keyword>
<comment type="caution">
    <text evidence="1">The sequence shown here is derived from an EMBL/GenBank/DDBJ whole genome shotgun (WGS) entry which is preliminary data.</text>
</comment>
<dbReference type="Proteomes" id="UP001642484">
    <property type="component" value="Unassembled WGS sequence"/>
</dbReference>
<evidence type="ECO:0000313" key="1">
    <source>
        <dbReference type="EMBL" id="CAK9071453.1"/>
    </source>
</evidence>
<name>A0ABP0P782_9DINO</name>
<gene>
    <name evidence="1" type="ORF">CCMP2556_LOCUS35130</name>
</gene>
<evidence type="ECO:0000313" key="2">
    <source>
        <dbReference type="Proteomes" id="UP001642484"/>
    </source>
</evidence>
<organism evidence="1 2">
    <name type="scientific">Durusdinium trenchii</name>
    <dbReference type="NCBI Taxonomy" id="1381693"/>
    <lineage>
        <taxon>Eukaryota</taxon>
        <taxon>Sar</taxon>
        <taxon>Alveolata</taxon>
        <taxon>Dinophyceae</taxon>
        <taxon>Suessiales</taxon>
        <taxon>Symbiodiniaceae</taxon>
        <taxon>Durusdinium</taxon>
    </lineage>
</organism>
<reference evidence="1 2" key="1">
    <citation type="submission" date="2024-02" db="EMBL/GenBank/DDBJ databases">
        <authorList>
            <person name="Chen Y."/>
            <person name="Shah S."/>
            <person name="Dougan E. K."/>
            <person name="Thang M."/>
            <person name="Chan C."/>
        </authorList>
    </citation>
    <scope>NUCLEOTIDE SEQUENCE [LARGE SCALE GENOMIC DNA]</scope>
</reference>
<proteinExistence type="predicted"/>